<dbReference type="EMBL" id="QGNW01000083">
    <property type="protein sequence ID" value="RVX00226.1"/>
    <property type="molecule type" value="Genomic_DNA"/>
</dbReference>
<dbReference type="Proteomes" id="UP000288805">
    <property type="component" value="Unassembled WGS sequence"/>
</dbReference>
<evidence type="ECO:0000313" key="2">
    <source>
        <dbReference type="Proteomes" id="UP000288805"/>
    </source>
</evidence>
<name>A0A438IUB6_VITVI</name>
<accession>A0A438IUB6</accession>
<gene>
    <name evidence="1" type="ORF">CK203_026680</name>
</gene>
<organism evidence="1 2">
    <name type="scientific">Vitis vinifera</name>
    <name type="common">Grape</name>
    <dbReference type="NCBI Taxonomy" id="29760"/>
    <lineage>
        <taxon>Eukaryota</taxon>
        <taxon>Viridiplantae</taxon>
        <taxon>Streptophyta</taxon>
        <taxon>Embryophyta</taxon>
        <taxon>Tracheophyta</taxon>
        <taxon>Spermatophyta</taxon>
        <taxon>Magnoliopsida</taxon>
        <taxon>eudicotyledons</taxon>
        <taxon>Gunneridae</taxon>
        <taxon>Pentapetalae</taxon>
        <taxon>rosids</taxon>
        <taxon>Vitales</taxon>
        <taxon>Vitaceae</taxon>
        <taxon>Viteae</taxon>
        <taxon>Vitis</taxon>
    </lineage>
</organism>
<protein>
    <submittedName>
        <fullName evidence="1">Uncharacterized protein</fullName>
    </submittedName>
</protein>
<dbReference type="AlphaFoldDB" id="A0A438IUB6"/>
<sequence length="212" mass="25256">MIPVGEVDNLEELACEIGYKVRKLPTSYLGLPLGASYKGKFGKEEGDWRSDVVRDSHGVRVWKAIRKQWDFFKTMVSFAMGSRSRMKFWQFRGELGIQNFCFVRNLNDWELVDMEWFLHILHRRTVKEEDRVVWKDYMELVDSCKGEFLHLEACWGKVLTLDHIQRRGWMLFNSFETIRETLLEWHDSFVGGRRSREGYMPLLDFIDWLGLC</sequence>
<evidence type="ECO:0000313" key="1">
    <source>
        <dbReference type="EMBL" id="RVX00226.1"/>
    </source>
</evidence>
<reference evidence="1 2" key="1">
    <citation type="journal article" date="2018" name="PLoS Genet.">
        <title>Population sequencing reveals clonal diversity and ancestral inbreeding in the grapevine cultivar Chardonnay.</title>
        <authorList>
            <person name="Roach M.J."/>
            <person name="Johnson D.L."/>
            <person name="Bohlmann J."/>
            <person name="van Vuuren H.J."/>
            <person name="Jones S.J."/>
            <person name="Pretorius I.S."/>
            <person name="Schmidt S.A."/>
            <person name="Borneman A.R."/>
        </authorList>
    </citation>
    <scope>NUCLEOTIDE SEQUENCE [LARGE SCALE GENOMIC DNA]</scope>
    <source>
        <strain evidence="2">cv. Chardonnay</strain>
        <tissue evidence="1">Leaf</tissue>
    </source>
</reference>
<proteinExistence type="predicted"/>
<comment type="caution">
    <text evidence="1">The sequence shown here is derived from an EMBL/GenBank/DDBJ whole genome shotgun (WGS) entry which is preliminary data.</text>
</comment>